<evidence type="ECO:0000256" key="1">
    <source>
        <dbReference type="SAM" id="MobiDB-lite"/>
    </source>
</evidence>
<proteinExistence type="predicted"/>
<sequence length="394" mass="42763">MRGSAQLSAAQSVVDAGSGTTASVRFARAEASLKRAAVSTMADICKHSPNWHRQSVDTGAVPYMAKMINSDDVRSKRQVFAALSHICKHSLILAEMAQYGRQQRGIGATVEYLKFHRGPACVPAHMTLGYLASHSETVAAAIILPREPWEPWGTLGTLGNLENSGEPWGPWETLGEPWGNPENPGTLGTWKNPGTLGSSGEFGNAGNLGNPRTLGNPEKSGNPGDNEEESFVKAAAGCGLSVSWRATVRNTRAQSASTDIVTIILRLYARRRRPELGGLADAGIKDAVILQYCKILPHDAKSRRALWLNGGLKYIQQLDVDRGTPLWDAIEAVNACYPPDIVKYFSPGYTEQLLEKVDRFAPNRSDYEKFFQNATQGQSPQLDKSRTDMPAATA</sequence>
<evidence type="ECO:0000313" key="2">
    <source>
        <dbReference type="EMBL" id="OWA54432.1"/>
    </source>
</evidence>
<feature type="region of interest" description="Disordered" evidence="1">
    <location>
        <begin position="193"/>
        <end position="228"/>
    </location>
</feature>
<dbReference type="SUPFAM" id="SSF48371">
    <property type="entry name" value="ARM repeat"/>
    <property type="match status" value="1"/>
</dbReference>
<protein>
    <submittedName>
        <fullName evidence="2">Sperm-associated antigen 6</fullName>
    </submittedName>
</protein>
<dbReference type="PANTHER" id="PTHR23314:SF0">
    <property type="entry name" value="SPERM-ASSOCIATED ANTIGEN 6"/>
    <property type="match status" value="1"/>
</dbReference>
<organism evidence="2 3">
    <name type="scientific">Hypsibius exemplaris</name>
    <name type="common">Freshwater tardigrade</name>
    <dbReference type="NCBI Taxonomy" id="2072580"/>
    <lineage>
        <taxon>Eukaryota</taxon>
        <taxon>Metazoa</taxon>
        <taxon>Ecdysozoa</taxon>
        <taxon>Tardigrada</taxon>
        <taxon>Eutardigrada</taxon>
        <taxon>Parachela</taxon>
        <taxon>Hypsibioidea</taxon>
        <taxon>Hypsibiidae</taxon>
        <taxon>Hypsibius</taxon>
    </lineage>
</organism>
<name>A0A9X6NI08_HYPEX</name>
<feature type="region of interest" description="Disordered" evidence="1">
    <location>
        <begin position="372"/>
        <end position="394"/>
    </location>
</feature>
<dbReference type="PANTHER" id="PTHR23314">
    <property type="entry name" value="SPERM-ASSOCIATED ANTIGEN 6 ARMADILLO REPEAT-CONTAINING"/>
    <property type="match status" value="1"/>
</dbReference>
<accession>A0A9X6NI08</accession>
<dbReference type="GO" id="GO:0008017">
    <property type="term" value="F:microtubule binding"/>
    <property type="evidence" value="ECO:0007669"/>
    <property type="project" value="TreeGrafter"/>
</dbReference>
<feature type="compositionally biased region" description="Polar residues" evidence="1">
    <location>
        <begin position="372"/>
        <end position="382"/>
    </location>
</feature>
<dbReference type="InterPro" id="IPR011989">
    <property type="entry name" value="ARM-like"/>
</dbReference>
<comment type="caution">
    <text evidence="2">The sequence shown here is derived from an EMBL/GenBank/DDBJ whole genome shotgun (WGS) entry which is preliminary data.</text>
</comment>
<dbReference type="Gene3D" id="1.25.10.10">
    <property type="entry name" value="Leucine-rich Repeat Variant"/>
    <property type="match status" value="1"/>
</dbReference>
<reference evidence="3" key="1">
    <citation type="submission" date="2017-01" db="EMBL/GenBank/DDBJ databases">
        <title>Comparative genomics of anhydrobiosis in the tardigrade Hypsibius dujardini.</title>
        <authorList>
            <person name="Yoshida Y."/>
            <person name="Koutsovoulos G."/>
            <person name="Laetsch D."/>
            <person name="Stevens L."/>
            <person name="Kumar S."/>
            <person name="Horikawa D."/>
            <person name="Ishino K."/>
            <person name="Komine S."/>
            <person name="Tomita M."/>
            <person name="Blaxter M."/>
            <person name="Arakawa K."/>
        </authorList>
    </citation>
    <scope>NUCLEOTIDE SEQUENCE [LARGE SCALE GENOMIC DNA]</scope>
    <source>
        <strain evidence="3">Z151</strain>
    </source>
</reference>
<dbReference type="Proteomes" id="UP000192578">
    <property type="component" value="Unassembled WGS sequence"/>
</dbReference>
<gene>
    <name evidence="2" type="ORF">BV898_18836</name>
</gene>
<dbReference type="OrthoDB" id="7537227at2759"/>
<dbReference type="AlphaFoldDB" id="A0A9X6NI08"/>
<dbReference type="GO" id="GO:0015630">
    <property type="term" value="C:microtubule cytoskeleton"/>
    <property type="evidence" value="ECO:0007669"/>
    <property type="project" value="TreeGrafter"/>
</dbReference>
<keyword evidence="3" id="KW-1185">Reference proteome</keyword>
<evidence type="ECO:0000313" key="3">
    <source>
        <dbReference type="Proteomes" id="UP000192578"/>
    </source>
</evidence>
<dbReference type="GO" id="GO:0003341">
    <property type="term" value="P:cilium movement"/>
    <property type="evidence" value="ECO:0007669"/>
    <property type="project" value="TreeGrafter"/>
</dbReference>
<dbReference type="EMBL" id="MTYJ01000405">
    <property type="protein sequence ID" value="OWA54432.1"/>
    <property type="molecule type" value="Genomic_DNA"/>
</dbReference>
<dbReference type="InterPro" id="IPR016024">
    <property type="entry name" value="ARM-type_fold"/>
</dbReference>